<dbReference type="Gene3D" id="3.40.190.10">
    <property type="entry name" value="Periplasmic binding protein-like II"/>
    <property type="match status" value="1"/>
</dbReference>
<accession>A0A437MII7</accession>
<dbReference type="OrthoDB" id="8970543at2"/>
<dbReference type="Pfam" id="PF03401">
    <property type="entry name" value="TctC"/>
    <property type="match status" value="1"/>
</dbReference>
<reference evidence="3 4" key="1">
    <citation type="submission" date="2019-01" db="EMBL/GenBank/DDBJ databases">
        <authorList>
            <person name="Chen W.-M."/>
        </authorList>
    </citation>
    <scope>NUCLEOTIDE SEQUENCE [LARGE SCALE GENOMIC DNA]</scope>
    <source>
        <strain evidence="3 4">CCP-6</strain>
    </source>
</reference>
<evidence type="ECO:0000256" key="1">
    <source>
        <dbReference type="ARBA" id="ARBA00006987"/>
    </source>
</evidence>
<dbReference type="CDD" id="cd07012">
    <property type="entry name" value="PBP2_Bug_TTT"/>
    <property type="match status" value="1"/>
</dbReference>
<dbReference type="Proteomes" id="UP000282957">
    <property type="component" value="Unassembled WGS sequence"/>
</dbReference>
<name>A0A437MII7_9PROT</name>
<feature type="chain" id="PRO_5019229192" evidence="2">
    <location>
        <begin position="23"/>
        <end position="324"/>
    </location>
</feature>
<proteinExistence type="inferred from homology"/>
<sequence length="324" mass="34102">MTLSRRSLPLLGALACPSIALAQGWAPNGPIRVVLPQAAGSSGDIQLRQMAETMQRELGAPIVVENRPGANGSVAAGFVKQQRPDGQVLMLAGVSMVAFNQHLYRSLPYDPLKDFAYIAPTTNTNFVVVASRKSGITSLRQLVERAKAEPGKLTFGSAGIANTTHLGMEMLASRAGIELTHVPYAGSPQAATAIISGEVDLGFSVLGIALPGIRDGQVTAIAVAREGGRAPVLPDVPTMAEAGVDAPVIPGWFALMGPAGLPDAAVTRINAAVQTALREPAFQQRLIAADLEALFDQPAAFRRRLENESRVWGDFIKARGLTLD</sequence>
<evidence type="ECO:0000313" key="4">
    <source>
        <dbReference type="Proteomes" id="UP000282957"/>
    </source>
</evidence>
<dbReference type="PANTHER" id="PTHR42928">
    <property type="entry name" value="TRICARBOXYLATE-BINDING PROTEIN"/>
    <property type="match status" value="1"/>
</dbReference>
<dbReference type="EMBL" id="SACL01000002">
    <property type="protein sequence ID" value="RVT97467.1"/>
    <property type="molecule type" value="Genomic_DNA"/>
</dbReference>
<dbReference type="PANTHER" id="PTHR42928:SF5">
    <property type="entry name" value="BLR1237 PROTEIN"/>
    <property type="match status" value="1"/>
</dbReference>
<dbReference type="AlphaFoldDB" id="A0A437MII7"/>
<comment type="caution">
    <text evidence="3">The sequence shown here is derived from an EMBL/GenBank/DDBJ whole genome shotgun (WGS) entry which is preliminary data.</text>
</comment>
<comment type="similarity">
    <text evidence="1">Belongs to the UPF0065 (bug) family.</text>
</comment>
<dbReference type="PIRSF" id="PIRSF017082">
    <property type="entry name" value="YflP"/>
    <property type="match status" value="1"/>
</dbReference>
<evidence type="ECO:0000313" key="3">
    <source>
        <dbReference type="EMBL" id="RVT97467.1"/>
    </source>
</evidence>
<protein>
    <submittedName>
        <fullName evidence="3">Tripartite tricarboxylate transporter substrate binding protein</fullName>
    </submittedName>
</protein>
<gene>
    <name evidence="3" type="ORF">EOD42_06465</name>
</gene>
<dbReference type="SUPFAM" id="SSF53850">
    <property type="entry name" value="Periplasmic binding protein-like II"/>
    <property type="match status" value="1"/>
</dbReference>
<dbReference type="InterPro" id="IPR042100">
    <property type="entry name" value="Bug_dom1"/>
</dbReference>
<dbReference type="InterPro" id="IPR005064">
    <property type="entry name" value="BUG"/>
</dbReference>
<keyword evidence="2" id="KW-0732">Signal</keyword>
<keyword evidence="4" id="KW-1185">Reference proteome</keyword>
<dbReference type="RefSeq" id="WP_127786695.1">
    <property type="nucleotide sequence ID" value="NZ_SACL01000002.1"/>
</dbReference>
<organism evidence="3 4">
    <name type="scientific">Rhodovarius crocodyli</name>
    <dbReference type="NCBI Taxonomy" id="1979269"/>
    <lineage>
        <taxon>Bacteria</taxon>
        <taxon>Pseudomonadati</taxon>
        <taxon>Pseudomonadota</taxon>
        <taxon>Alphaproteobacteria</taxon>
        <taxon>Acetobacterales</taxon>
        <taxon>Roseomonadaceae</taxon>
        <taxon>Rhodovarius</taxon>
    </lineage>
</organism>
<feature type="signal peptide" evidence="2">
    <location>
        <begin position="1"/>
        <end position="22"/>
    </location>
</feature>
<dbReference type="Gene3D" id="3.40.190.150">
    <property type="entry name" value="Bordetella uptake gene, domain 1"/>
    <property type="match status" value="1"/>
</dbReference>
<evidence type="ECO:0000256" key="2">
    <source>
        <dbReference type="SAM" id="SignalP"/>
    </source>
</evidence>